<dbReference type="Proteomes" id="UP000193380">
    <property type="component" value="Unassembled WGS sequence"/>
</dbReference>
<organism evidence="1 2">
    <name type="scientific">Oncorhynchus mykiss</name>
    <name type="common">Rainbow trout</name>
    <name type="synonym">Salmo gairdneri</name>
    <dbReference type="NCBI Taxonomy" id="8022"/>
    <lineage>
        <taxon>Eukaryota</taxon>
        <taxon>Metazoa</taxon>
        <taxon>Chordata</taxon>
        <taxon>Craniata</taxon>
        <taxon>Vertebrata</taxon>
        <taxon>Euteleostomi</taxon>
        <taxon>Actinopterygii</taxon>
        <taxon>Neopterygii</taxon>
        <taxon>Teleostei</taxon>
        <taxon>Protacanthopterygii</taxon>
        <taxon>Salmoniformes</taxon>
        <taxon>Salmonidae</taxon>
        <taxon>Salmoninae</taxon>
        <taxon>Oncorhynchus</taxon>
    </lineage>
</organism>
<dbReference type="EMBL" id="FR906244">
    <property type="protein sequence ID" value="CDQ83746.1"/>
    <property type="molecule type" value="Genomic_DNA"/>
</dbReference>
<dbReference type="STRING" id="8022.A0A060XW89"/>
<gene>
    <name evidence="1" type="ORF">GSONMT00056865001</name>
</gene>
<sequence length="64" mass="7056">MRPRTFTDVEQYQFLYTAMLSLVGTQEDERMLQSSDNNGTVPGGIASTAESLESLASQSYISTM</sequence>
<dbReference type="AlphaFoldDB" id="A0A060XW89"/>
<evidence type="ECO:0000313" key="2">
    <source>
        <dbReference type="Proteomes" id="UP000193380"/>
    </source>
</evidence>
<dbReference type="PaxDb" id="8022-A0A060XW89"/>
<protein>
    <submittedName>
        <fullName evidence="1">Uncharacterized protein</fullName>
    </submittedName>
</protein>
<reference evidence="1" key="2">
    <citation type="submission" date="2014-03" db="EMBL/GenBank/DDBJ databases">
        <authorList>
            <person name="Genoscope - CEA"/>
        </authorList>
    </citation>
    <scope>NUCLEOTIDE SEQUENCE</scope>
</reference>
<proteinExistence type="predicted"/>
<accession>A0A060XW89</accession>
<evidence type="ECO:0000313" key="1">
    <source>
        <dbReference type="EMBL" id="CDQ83746.1"/>
    </source>
</evidence>
<name>A0A060XW89_ONCMY</name>
<reference evidence="1" key="1">
    <citation type="journal article" date="2014" name="Nat. Commun.">
        <title>The rainbow trout genome provides novel insights into evolution after whole-genome duplication in vertebrates.</title>
        <authorList>
            <person name="Berthelot C."/>
            <person name="Brunet F."/>
            <person name="Chalopin D."/>
            <person name="Juanchich A."/>
            <person name="Bernard M."/>
            <person name="Noel B."/>
            <person name="Bento P."/>
            <person name="Da Silva C."/>
            <person name="Labadie K."/>
            <person name="Alberti A."/>
            <person name="Aury J.M."/>
            <person name="Louis A."/>
            <person name="Dehais P."/>
            <person name="Bardou P."/>
            <person name="Montfort J."/>
            <person name="Klopp C."/>
            <person name="Cabau C."/>
            <person name="Gaspin C."/>
            <person name="Thorgaard G.H."/>
            <person name="Boussaha M."/>
            <person name="Quillet E."/>
            <person name="Guyomard R."/>
            <person name="Galiana D."/>
            <person name="Bobe J."/>
            <person name="Volff J.N."/>
            <person name="Genet C."/>
            <person name="Wincker P."/>
            <person name="Jaillon O."/>
            <person name="Roest Crollius H."/>
            <person name="Guiguen Y."/>
        </authorList>
    </citation>
    <scope>NUCLEOTIDE SEQUENCE [LARGE SCALE GENOMIC DNA]</scope>
</reference>